<gene>
    <name evidence="2" type="ORF">A1O5_10585</name>
</gene>
<feature type="region of interest" description="Disordered" evidence="1">
    <location>
        <begin position="418"/>
        <end position="439"/>
    </location>
</feature>
<evidence type="ECO:0000313" key="3">
    <source>
        <dbReference type="Proteomes" id="UP000019471"/>
    </source>
</evidence>
<reference evidence="2 3" key="1">
    <citation type="submission" date="2013-03" db="EMBL/GenBank/DDBJ databases">
        <title>The Genome Sequence of Cladophialophora psammophila CBS 110553.</title>
        <authorList>
            <consortium name="The Broad Institute Genomics Platform"/>
            <person name="Cuomo C."/>
            <person name="de Hoog S."/>
            <person name="Gorbushina A."/>
            <person name="Walker B."/>
            <person name="Young S.K."/>
            <person name="Zeng Q."/>
            <person name="Gargeya S."/>
            <person name="Fitzgerald M."/>
            <person name="Haas B."/>
            <person name="Abouelleil A."/>
            <person name="Allen A.W."/>
            <person name="Alvarado L."/>
            <person name="Arachchi H.M."/>
            <person name="Berlin A.M."/>
            <person name="Chapman S.B."/>
            <person name="Gainer-Dewar J."/>
            <person name="Goldberg J."/>
            <person name="Griggs A."/>
            <person name="Gujja S."/>
            <person name="Hansen M."/>
            <person name="Howarth C."/>
            <person name="Imamovic A."/>
            <person name="Ireland A."/>
            <person name="Larimer J."/>
            <person name="McCowan C."/>
            <person name="Murphy C."/>
            <person name="Pearson M."/>
            <person name="Poon T.W."/>
            <person name="Priest M."/>
            <person name="Roberts A."/>
            <person name="Saif S."/>
            <person name="Shea T."/>
            <person name="Sisk P."/>
            <person name="Sykes S."/>
            <person name="Wortman J."/>
            <person name="Nusbaum C."/>
            <person name="Birren B."/>
        </authorList>
    </citation>
    <scope>NUCLEOTIDE SEQUENCE [LARGE SCALE GENOMIC DNA]</scope>
    <source>
        <strain evidence="2 3">CBS 110553</strain>
    </source>
</reference>
<feature type="compositionally biased region" description="Polar residues" evidence="1">
    <location>
        <begin position="477"/>
        <end position="504"/>
    </location>
</feature>
<evidence type="ECO:0000256" key="1">
    <source>
        <dbReference type="SAM" id="MobiDB-lite"/>
    </source>
</evidence>
<accession>W9WET7</accession>
<keyword evidence="3" id="KW-1185">Reference proteome</keyword>
<name>W9WET7_9EURO</name>
<feature type="region of interest" description="Disordered" evidence="1">
    <location>
        <begin position="174"/>
        <end position="204"/>
    </location>
</feature>
<feature type="region of interest" description="Disordered" evidence="1">
    <location>
        <begin position="475"/>
        <end position="514"/>
    </location>
</feature>
<evidence type="ECO:0000313" key="2">
    <source>
        <dbReference type="EMBL" id="EXJ66433.1"/>
    </source>
</evidence>
<dbReference type="OrthoDB" id="4335139at2759"/>
<organism evidence="2 3">
    <name type="scientific">Cladophialophora psammophila CBS 110553</name>
    <dbReference type="NCBI Taxonomy" id="1182543"/>
    <lineage>
        <taxon>Eukaryota</taxon>
        <taxon>Fungi</taxon>
        <taxon>Dikarya</taxon>
        <taxon>Ascomycota</taxon>
        <taxon>Pezizomycotina</taxon>
        <taxon>Eurotiomycetes</taxon>
        <taxon>Chaetothyriomycetidae</taxon>
        <taxon>Chaetothyriales</taxon>
        <taxon>Herpotrichiellaceae</taxon>
        <taxon>Cladophialophora</taxon>
    </lineage>
</organism>
<dbReference type="GeneID" id="19195278"/>
<dbReference type="Proteomes" id="UP000019471">
    <property type="component" value="Unassembled WGS sequence"/>
</dbReference>
<feature type="compositionally biased region" description="Basic and acidic residues" evidence="1">
    <location>
        <begin position="419"/>
        <end position="431"/>
    </location>
</feature>
<sequence>MQGWPPAGFLLKRWEEEIDSKIGKILGDEENQSLVRDSGGLGYTCSHVLLMLSRTRREEAEAFVICYHEEKKKAKGAVKVLKTNKEMERFGFEYLAVKGPLIFTGDGPLEEPHTEHLVWNIDSVCGKHVLACRPPIDSQTQGIRATLGGVLRFGPESYYGLTSAHIFFNLPDRTKQSTSSSEDRGAFESAGKQAESGSGAEIRLHPSNVIPKTPAFHAMFSIGIKDEGYDSEERHLTLKASDQHIGNNNLYHRSTAIDTTRVYNPSLDWTLFEITNPRFWRTNTVKFSQNHSVIPRPGYNRTRAPLGNLIVLSGPSGPREGVGIGMKSNICLPWSGKFVPAWLLDCELGVGSCGSWVIDPESGVICGIIIAGSPQTGLSWMLPADPIFKDVLEKWQDSYEAPQDVFQISRYMPINFEVGEDRGPKETRNHDGGQGSLPRVVLPQLVPSSLAETASPSRPSSMLPTMSEAGRIYEPSVISSDPSNFPKSTDYTVSEPESSMTSDPAHQHQRMEQWTASKTDEKGVLGLPDVAFEFVDKCSNDFGPCYKFMMKHPHVLSVPVESFINAASAAQAKNLGGLVRSCITKAVMLQNYTSRVFVEEVLKEYFEPLINGDQEAVGEFFARRDQLYRQIREQSGSQQ</sequence>
<proteinExistence type="predicted"/>
<dbReference type="AlphaFoldDB" id="W9WET7"/>
<dbReference type="HOGENOM" id="CLU_403321_0_0_1"/>
<dbReference type="EMBL" id="AMGX01000020">
    <property type="protein sequence ID" value="EXJ66433.1"/>
    <property type="molecule type" value="Genomic_DNA"/>
</dbReference>
<comment type="caution">
    <text evidence="2">The sequence shown here is derived from an EMBL/GenBank/DDBJ whole genome shotgun (WGS) entry which is preliminary data.</text>
</comment>
<protein>
    <submittedName>
        <fullName evidence="2">Uncharacterized protein</fullName>
    </submittedName>
</protein>
<dbReference type="RefSeq" id="XP_007749351.1">
    <property type="nucleotide sequence ID" value="XM_007751161.1"/>
</dbReference>